<evidence type="ECO:0000256" key="9">
    <source>
        <dbReference type="SAM" id="MobiDB-lite"/>
    </source>
</evidence>
<evidence type="ECO:0000259" key="11">
    <source>
        <dbReference type="Pfam" id="PF00912"/>
    </source>
</evidence>
<evidence type="ECO:0000256" key="5">
    <source>
        <dbReference type="ARBA" id="ARBA00022801"/>
    </source>
</evidence>
<keyword evidence="13" id="KW-1185">Reference proteome</keyword>
<dbReference type="InterPro" id="IPR023346">
    <property type="entry name" value="Lysozyme-like_dom_sf"/>
</dbReference>
<evidence type="ECO:0000256" key="1">
    <source>
        <dbReference type="ARBA" id="ARBA00022645"/>
    </source>
</evidence>
<dbReference type="Proteomes" id="UP001183794">
    <property type="component" value="Unassembled WGS sequence"/>
</dbReference>
<keyword evidence="4" id="KW-0808">Transferase</keyword>
<name>A0ABU2AY71_9MICC</name>
<evidence type="ECO:0000256" key="4">
    <source>
        <dbReference type="ARBA" id="ARBA00022679"/>
    </source>
</evidence>
<proteinExistence type="predicted"/>
<feature type="compositionally biased region" description="Low complexity" evidence="9">
    <location>
        <begin position="735"/>
        <end position="746"/>
    </location>
</feature>
<dbReference type="PANTHER" id="PTHR32282">
    <property type="entry name" value="BINDING PROTEIN TRANSPEPTIDASE, PUTATIVE-RELATED"/>
    <property type="match status" value="1"/>
</dbReference>
<organism evidence="12 13">
    <name type="scientific">Enteractinococcus fodinae</name>
    <dbReference type="NCBI Taxonomy" id="684663"/>
    <lineage>
        <taxon>Bacteria</taxon>
        <taxon>Bacillati</taxon>
        <taxon>Actinomycetota</taxon>
        <taxon>Actinomycetes</taxon>
        <taxon>Micrococcales</taxon>
        <taxon>Micrococcaceae</taxon>
    </lineage>
</organism>
<dbReference type="Pfam" id="PF00912">
    <property type="entry name" value="Transgly"/>
    <property type="match status" value="1"/>
</dbReference>
<reference evidence="12 13" key="1">
    <citation type="submission" date="2023-07" db="EMBL/GenBank/DDBJ databases">
        <title>Sequencing the genomes of 1000 actinobacteria strains.</title>
        <authorList>
            <person name="Klenk H.-P."/>
        </authorList>
    </citation>
    <scope>NUCLEOTIDE SEQUENCE [LARGE SCALE GENOMIC DNA]</scope>
    <source>
        <strain evidence="12 13">DSM 22966</strain>
    </source>
</reference>
<dbReference type="InterPro" id="IPR036950">
    <property type="entry name" value="PBP_transglycosylase"/>
</dbReference>
<dbReference type="SUPFAM" id="SSF56601">
    <property type="entry name" value="beta-lactamase/transpeptidase-like"/>
    <property type="match status" value="1"/>
</dbReference>
<comment type="caution">
    <text evidence="12">The sequence shown here is derived from an EMBL/GenBank/DDBJ whole genome shotgun (WGS) entry which is preliminary data.</text>
</comment>
<feature type="domain" description="Penicillin-binding protein transpeptidase" evidence="10">
    <location>
        <begin position="359"/>
        <end position="631"/>
    </location>
</feature>
<comment type="catalytic activity">
    <reaction evidence="7">
        <text>Preferential cleavage: (Ac)2-L-Lys-D-Ala-|-D-Ala. Also transpeptidation of peptidyl-alanyl moieties that are N-acyl substituents of D-alanine.</text>
        <dbReference type="EC" id="3.4.16.4"/>
    </reaction>
</comment>
<keyword evidence="3" id="KW-0328">Glycosyltransferase</keyword>
<dbReference type="EMBL" id="JAVDYJ010000001">
    <property type="protein sequence ID" value="MDR7346296.1"/>
    <property type="molecule type" value="Genomic_DNA"/>
</dbReference>
<feature type="compositionally biased region" description="Acidic residues" evidence="9">
    <location>
        <begin position="704"/>
        <end position="734"/>
    </location>
</feature>
<keyword evidence="5" id="KW-0378">Hydrolase</keyword>
<dbReference type="SUPFAM" id="SSF53955">
    <property type="entry name" value="Lysozyme-like"/>
    <property type="match status" value="1"/>
</dbReference>
<dbReference type="Pfam" id="PF00905">
    <property type="entry name" value="Transpeptidase"/>
    <property type="match status" value="1"/>
</dbReference>
<comment type="catalytic activity">
    <reaction evidence="8">
        <text>[GlcNAc-(1-&gt;4)-Mur2Ac(oyl-L-Ala-gamma-D-Glu-L-Lys-D-Ala-D-Ala)](n)-di-trans,octa-cis-undecaprenyl diphosphate + beta-D-GlcNAc-(1-&gt;4)-Mur2Ac(oyl-L-Ala-gamma-D-Glu-L-Lys-D-Ala-D-Ala)-di-trans,octa-cis-undecaprenyl diphosphate = [GlcNAc-(1-&gt;4)-Mur2Ac(oyl-L-Ala-gamma-D-Glu-L-Lys-D-Ala-D-Ala)](n+1)-di-trans,octa-cis-undecaprenyl diphosphate + di-trans,octa-cis-undecaprenyl diphosphate + H(+)</text>
        <dbReference type="Rhea" id="RHEA:23708"/>
        <dbReference type="Rhea" id="RHEA-COMP:9602"/>
        <dbReference type="Rhea" id="RHEA-COMP:9603"/>
        <dbReference type="ChEBI" id="CHEBI:15378"/>
        <dbReference type="ChEBI" id="CHEBI:58405"/>
        <dbReference type="ChEBI" id="CHEBI:60033"/>
        <dbReference type="ChEBI" id="CHEBI:78435"/>
        <dbReference type="EC" id="2.4.99.28"/>
    </reaction>
</comment>
<gene>
    <name evidence="12" type="ORF">J2S62_000553</name>
</gene>
<evidence type="ECO:0000256" key="2">
    <source>
        <dbReference type="ARBA" id="ARBA00022670"/>
    </source>
</evidence>
<keyword evidence="6" id="KW-0511">Multifunctional enzyme</keyword>
<dbReference type="Gene3D" id="1.10.3810.10">
    <property type="entry name" value="Biosynthetic peptidoglycan transglycosylase-like"/>
    <property type="match status" value="1"/>
</dbReference>
<dbReference type="PANTHER" id="PTHR32282:SF33">
    <property type="entry name" value="PEPTIDOGLYCAN GLYCOSYLTRANSFERASE"/>
    <property type="match status" value="1"/>
</dbReference>
<dbReference type="GO" id="GO:0004180">
    <property type="term" value="F:carboxypeptidase activity"/>
    <property type="evidence" value="ECO:0007669"/>
    <property type="project" value="UniProtKB-KW"/>
</dbReference>
<keyword evidence="2" id="KW-0645">Protease</keyword>
<evidence type="ECO:0000256" key="6">
    <source>
        <dbReference type="ARBA" id="ARBA00023268"/>
    </source>
</evidence>
<dbReference type="InterPro" id="IPR050396">
    <property type="entry name" value="Glycosyltr_51/Transpeptidase"/>
</dbReference>
<evidence type="ECO:0000313" key="12">
    <source>
        <dbReference type="EMBL" id="MDR7346296.1"/>
    </source>
</evidence>
<evidence type="ECO:0000313" key="13">
    <source>
        <dbReference type="Proteomes" id="UP001183794"/>
    </source>
</evidence>
<dbReference type="InterPro" id="IPR001264">
    <property type="entry name" value="Glyco_trans_51"/>
</dbReference>
<evidence type="ECO:0000256" key="8">
    <source>
        <dbReference type="ARBA" id="ARBA00049902"/>
    </source>
</evidence>
<feature type="domain" description="Glycosyl transferase family 51" evidence="11">
    <location>
        <begin position="70"/>
        <end position="256"/>
    </location>
</feature>
<evidence type="ECO:0000259" key="10">
    <source>
        <dbReference type="Pfam" id="PF00905"/>
    </source>
</evidence>
<evidence type="ECO:0000256" key="3">
    <source>
        <dbReference type="ARBA" id="ARBA00022676"/>
    </source>
</evidence>
<keyword evidence="1 12" id="KW-0121">Carboxypeptidase</keyword>
<dbReference type="Gene3D" id="3.40.710.10">
    <property type="entry name" value="DD-peptidase/beta-lactamase superfamily"/>
    <property type="match status" value="1"/>
</dbReference>
<accession>A0ABU2AY71</accession>
<protein>
    <submittedName>
        <fullName evidence="12">Membrane peptidoglycan carboxypeptidase</fullName>
    </submittedName>
</protein>
<dbReference type="InterPro" id="IPR001460">
    <property type="entry name" value="PCN-bd_Tpept"/>
</dbReference>
<feature type="compositionally biased region" description="Acidic residues" evidence="9">
    <location>
        <begin position="747"/>
        <end position="763"/>
    </location>
</feature>
<dbReference type="InterPro" id="IPR012338">
    <property type="entry name" value="Beta-lactam/transpept-like"/>
</dbReference>
<feature type="region of interest" description="Disordered" evidence="9">
    <location>
        <begin position="683"/>
        <end position="763"/>
    </location>
</feature>
<sequence length="763" mass="81826">MLKSNPVLSKLLAFFGISALLGALGAGMLLPAGVLAGAAAQVGTEMLDEIPAELNEEPVSVPSKILDQDGNEIATFYAEDRTPVDLEDISQHMIDAVIAIEDERFYEHSGVDGEGLARAMVHNLTSDTQQGASTITQQYVNNVLVNYQNLNGLRTTVSGSKSVPDKVREMKLAVAIEKEMSKDEILEGYLNIVLFTGRTYGVESAARLFFNKSAADLNIPESALLAGLVQSPNALNPETNPEGATNRRNLVLGNMHRHGFITQEEYDEAVASEIELDMNPLPSGCYHARDGFEYFCDYVQRMILADPAFGPDRESRQRMLDRAGLEVTTTIDSELQQAAVDTARRNVPAGENEGVGSAMVTVQQNTGNIKTMAQNTEYAVGEDLPDGQISMNFNVDHEWGGGGGFQLGSTLKPFVFMAWMGAGNSMRDTVDASRDNYTGAEFPAYCLDKGHANVTGEWNVNNAIGDMKKTMRADYGLYWSINTATVAAAYETDLCAITDITTAAGITGAGPDGGPLDPSHPSFTLGAYEVSPLSMASAYSTLASGGTYCEPRAIESIVDAEGNEYTVPPIQCSPGALNADNVKELNNTLTQLADDRISQGELDFPIAGKTGTNNFESSTWFVGYTSDLSTASWVGNYRGVGEDYTLRNKTIGGRYFQDAWGSLIAGPMWVEYMKVAGPKYDTDPFPEFDGPTGDVSVRGTAPSPDDDDSSDNEDSSDEGDASNETESSQDDESTDTANTESAADAEAGAEDADTADDTEDTED</sequence>
<evidence type="ECO:0000256" key="7">
    <source>
        <dbReference type="ARBA" id="ARBA00034000"/>
    </source>
</evidence>